<dbReference type="InterPro" id="IPR043594">
    <property type="entry name" value="HMGL"/>
</dbReference>
<reference evidence="8" key="1">
    <citation type="submission" date="2019-07" db="EMBL/GenBank/DDBJ databases">
        <title>Hyphodiscus hymeniophilus genome sequencing and assembly.</title>
        <authorList>
            <person name="Kramer G."/>
            <person name="Nodwell J."/>
        </authorList>
    </citation>
    <scope>NUCLEOTIDE SEQUENCE</scope>
    <source>
        <strain evidence="8">ATCC 34498</strain>
    </source>
</reference>
<comment type="catalytic activity">
    <reaction evidence="6">
        <text>(3S)-3-hydroxy-3-methylglutaryl-CoA = acetoacetate + acetyl-CoA</text>
        <dbReference type="Rhea" id="RHEA:24404"/>
        <dbReference type="ChEBI" id="CHEBI:13705"/>
        <dbReference type="ChEBI" id="CHEBI:43074"/>
        <dbReference type="ChEBI" id="CHEBI:57288"/>
        <dbReference type="EC" id="4.1.3.4"/>
    </reaction>
</comment>
<evidence type="ECO:0000256" key="1">
    <source>
        <dbReference type="ARBA" id="ARBA00005143"/>
    </source>
</evidence>
<dbReference type="GO" id="GO:0004419">
    <property type="term" value="F:hydroxymethylglutaryl-CoA lyase activity"/>
    <property type="evidence" value="ECO:0007669"/>
    <property type="project" value="UniProtKB-EC"/>
</dbReference>
<dbReference type="InterPro" id="IPR013785">
    <property type="entry name" value="Aldolase_TIM"/>
</dbReference>
<accession>A0A9P7AVW0</accession>
<keyword evidence="5 8" id="KW-0456">Lyase</keyword>
<dbReference type="GO" id="GO:0006552">
    <property type="term" value="P:L-leucine catabolic process"/>
    <property type="evidence" value="ECO:0007669"/>
    <property type="project" value="TreeGrafter"/>
</dbReference>
<dbReference type="GO" id="GO:0046872">
    <property type="term" value="F:metal ion binding"/>
    <property type="evidence" value="ECO:0007669"/>
    <property type="project" value="UniProtKB-KW"/>
</dbReference>
<feature type="domain" description="Pyruvate carboxyltransferase" evidence="7">
    <location>
        <begin position="4"/>
        <end position="275"/>
    </location>
</feature>
<dbReference type="Pfam" id="PF00682">
    <property type="entry name" value="HMGL-like"/>
    <property type="match status" value="1"/>
</dbReference>
<evidence type="ECO:0000313" key="8">
    <source>
        <dbReference type="EMBL" id="KAG0648043.1"/>
    </source>
</evidence>
<organism evidence="8 9">
    <name type="scientific">Hyphodiscus hymeniophilus</name>
    <dbReference type="NCBI Taxonomy" id="353542"/>
    <lineage>
        <taxon>Eukaryota</taxon>
        <taxon>Fungi</taxon>
        <taxon>Dikarya</taxon>
        <taxon>Ascomycota</taxon>
        <taxon>Pezizomycotina</taxon>
        <taxon>Leotiomycetes</taxon>
        <taxon>Helotiales</taxon>
        <taxon>Hyphodiscaceae</taxon>
        <taxon>Hyphodiscus</taxon>
    </lineage>
</organism>
<dbReference type="PANTHER" id="PTHR42738:SF17">
    <property type="entry name" value="HYDROXYMETHYLGLUTARYL-COA LYASE"/>
    <property type="match status" value="1"/>
</dbReference>
<dbReference type="SUPFAM" id="SSF51569">
    <property type="entry name" value="Aldolase"/>
    <property type="match status" value="1"/>
</dbReference>
<dbReference type="Gene3D" id="3.20.20.70">
    <property type="entry name" value="Aldolase class I"/>
    <property type="match status" value="1"/>
</dbReference>
<evidence type="ECO:0000256" key="6">
    <source>
        <dbReference type="ARBA" id="ARBA00049877"/>
    </source>
</evidence>
<dbReference type="InterPro" id="IPR000891">
    <property type="entry name" value="PYR_CT"/>
</dbReference>
<keyword evidence="4" id="KW-0479">Metal-binding</keyword>
<dbReference type="Gene3D" id="3.90.226.10">
    <property type="entry name" value="2-enoyl-CoA Hydratase, Chain A, domain 1"/>
    <property type="match status" value="1"/>
</dbReference>
<proteinExistence type="inferred from homology"/>
<dbReference type="PROSITE" id="PS50991">
    <property type="entry name" value="PYR_CT"/>
    <property type="match status" value="1"/>
</dbReference>
<evidence type="ECO:0000313" key="9">
    <source>
        <dbReference type="Proteomes" id="UP000785200"/>
    </source>
</evidence>
<dbReference type="InterPro" id="IPR001753">
    <property type="entry name" value="Enoyl-CoA_hydra/iso"/>
</dbReference>
<dbReference type="Pfam" id="PF00378">
    <property type="entry name" value="ECH_1"/>
    <property type="match status" value="1"/>
</dbReference>
<dbReference type="AlphaFoldDB" id="A0A9P7AVW0"/>
<name>A0A9P7AVW0_9HELO</name>
<evidence type="ECO:0000256" key="2">
    <source>
        <dbReference type="ARBA" id="ARBA00009405"/>
    </source>
</evidence>
<gene>
    <name evidence="8" type="ORF">D0Z07_5793</name>
</gene>
<keyword evidence="9" id="KW-1185">Reference proteome</keyword>
<dbReference type="PANTHER" id="PTHR42738">
    <property type="entry name" value="HYDROXYMETHYLGLUTARYL-COA LYASE"/>
    <property type="match status" value="1"/>
</dbReference>
<dbReference type="CDD" id="cd07938">
    <property type="entry name" value="DRE_TIM_HMGL"/>
    <property type="match status" value="1"/>
</dbReference>
<evidence type="ECO:0000256" key="4">
    <source>
        <dbReference type="ARBA" id="ARBA00022723"/>
    </source>
</evidence>
<dbReference type="Proteomes" id="UP000785200">
    <property type="component" value="Unassembled WGS sequence"/>
</dbReference>
<dbReference type="OrthoDB" id="10253869at2759"/>
<comment type="pathway">
    <text evidence="1">Metabolic intermediate metabolism; (S)-3-hydroxy-3-methylglutaryl-CoA degradation; acetoacetate from (S)-3-hydroxy-3-methylglutaryl-CoA: step 1/1.</text>
</comment>
<evidence type="ECO:0000259" key="7">
    <source>
        <dbReference type="PROSITE" id="PS50991"/>
    </source>
</evidence>
<dbReference type="CDD" id="cd06558">
    <property type="entry name" value="crotonase-like"/>
    <property type="match status" value="1"/>
</dbReference>
<dbReference type="FunFam" id="3.20.20.70:FF:000201">
    <property type="entry name" value="Hydroxymethylglutaryl-CoA lyase"/>
    <property type="match status" value="1"/>
</dbReference>
<dbReference type="NCBIfam" id="NF004283">
    <property type="entry name" value="PRK05692.1"/>
    <property type="match status" value="1"/>
</dbReference>
<comment type="caution">
    <text evidence="8">The sequence shown here is derived from an EMBL/GenBank/DDBJ whole genome shotgun (WGS) entry which is preliminary data.</text>
</comment>
<dbReference type="InterPro" id="IPR029045">
    <property type="entry name" value="ClpP/crotonase-like_dom_sf"/>
</dbReference>
<dbReference type="EMBL" id="VNKQ01000011">
    <property type="protein sequence ID" value="KAG0648043.1"/>
    <property type="molecule type" value="Genomic_DNA"/>
</dbReference>
<sequence length="585" mass="62934">MSRVTIVEVGPRDGLQNITKVVPTNLKIELIQRLAATGLPVIEATSFVSPKWIPQLADGPHVLRGIKTMMEGSNGIQFPVLVPNEKGIQLAIRSGSKDVAVFVSATEGFSRRNINCSVDESLARVQAISEKAKAAGIKMRGYVSCIFSDPYDGPTEPSQVIKVTQALLDAGCYEVSLGDTLGIGTVADVEVLLGEMLKTIPASKLAGHFHDTYGQAIANVIKSYEMGLRTFDSSVAGLGGCPFAKGAKGNLATEDLLYTLGKMGIQTGVDLAEVVNIGVWISEALDLPNGSRAGAALAVKALGPVPTTPKASERSWTVIESTPELSVHRSGVNIKIVLTREKNGNALTTSMVRSLTRLFRLFSTDESVFRIVLSGSGRYFCTGMDLKNAGTPEEQFLSLRALFHTIDSCPKTTIAVINGTCLGGGVGLAFVCDIRLATSDARFKLSEVRLGLCPATISKYVIREWGFSFARAAMLTAQDVSASELAHLKVVHRLASSKRDLEHALDKLLDDLRFAAPRASSLSKDLLRAAWTDSGGEVQDKVIKVAFEKMMAQNSESTYALREFRRGVKGVDWETLLPGQRESKL</sequence>
<comment type="similarity">
    <text evidence="2">Belongs to the HMG-CoA lyase family.</text>
</comment>
<dbReference type="EC" id="4.1.3.4" evidence="3"/>
<protein>
    <recommendedName>
        <fullName evidence="3">hydroxymethylglutaryl-CoA lyase</fullName>
        <ecNumber evidence="3">4.1.3.4</ecNumber>
    </recommendedName>
</protein>
<evidence type="ECO:0000256" key="3">
    <source>
        <dbReference type="ARBA" id="ARBA00012910"/>
    </source>
</evidence>
<evidence type="ECO:0000256" key="5">
    <source>
        <dbReference type="ARBA" id="ARBA00023239"/>
    </source>
</evidence>
<dbReference type="SUPFAM" id="SSF52096">
    <property type="entry name" value="ClpP/crotonase"/>
    <property type="match status" value="1"/>
</dbReference>
<dbReference type="GO" id="GO:0046951">
    <property type="term" value="P:ketone body biosynthetic process"/>
    <property type="evidence" value="ECO:0007669"/>
    <property type="project" value="TreeGrafter"/>
</dbReference>